<accession>A0ABS4YZ55</accession>
<evidence type="ECO:0000313" key="1">
    <source>
        <dbReference type="EMBL" id="MBP2414076.1"/>
    </source>
</evidence>
<name>A0ABS4YZ55_9MICC</name>
<reference evidence="1 2" key="1">
    <citation type="submission" date="2021-03" db="EMBL/GenBank/DDBJ databases">
        <title>Sequencing the genomes of 1000 actinobacteria strains.</title>
        <authorList>
            <person name="Klenk H.-P."/>
        </authorList>
    </citation>
    <scope>NUCLEOTIDE SEQUENCE [LARGE SCALE GENOMIC DNA]</scope>
    <source>
        <strain evidence="1 2">DSM 16005</strain>
    </source>
</reference>
<organism evidence="1 2">
    <name type="scientific">Arthrobacter stackebrandtii</name>
    <dbReference type="NCBI Taxonomy" id="272161"/>
    <lineage>
        <taxon>Bacteria</taxon>
        <taxon>Bacillati</taxon>
        <taxon>Actinomycetota</taxon>
        <taxon>Actinomycetes</taxon>
        <taxon>Micrococcales</taxon>
        <taxon>Micrococcaceae</taxon>
        <taxon>Arthrobacter</taxon>
    </lineage>
</organism>
<dbReference type="Proteomes" id="UP000711614">
    <property type="component" value="Unassembled WGS sequence"/>
</dbReference>
<evidence type="ECO:0000313" key="2">
    <source>
        <dbReference type="Proteomes" id="UP000711614"/>
    </source>
</evidence>
<protein>
    <submittedName>
        <fullName evidence="1">Uncharacterized protein</fullName>
    </submittedName>
</protein>
<dbReference type="RefSeq" id="WP_209681758.1">
    <property type="nucleotide sequence ID" value="NZ_JAGIOI010000001.1"/>
</dbReference>
<dbReference type="EMBL" id="JAGIOI010000001">
    <property type="protein sequence ID" value="MBP2414076.1"/>
    <property type="molecule type" value="Genomic_DNA"/>
</dbReference>
<keyword evidence="2" id="KW-1185">Reference proteome</keyword>
<proteinExistence type="predicted"/>
<gene>
    <name evidence="1" type="ORF">JOF48_002875</name>
</gene>
<comment type="caution">
    <text evidence="1">The sequence shown here is derived from an EMBL/GenBank/DDBJ whole genome shotgun (WGS) entry which is preliminary data.</text>
</comment>
<sequence length="121" mass="12907">MTNSPQRYAMNFGWVWGPDNPLLDKVARLALNLRGADPEALDALLGSWLAGLDNDGERGRYFQGGFGVEVLSQGSGAADIVFSSGGQDVADSLGYAVDSFCDDVLRHLTAGTATWTELPLE</sequence>